<gene>
    <name evidence="12" type="primary">LOC108565097</name>
</gene>
<evidence type="ECO:0000256" key="7">
    <source>
        <dbReference type="PROSITE-ProRule" id="PRU00042"/>
    </source>
</evidence>
<feature type="binding site" evidence="8">
    <location>
        <position position="8"/>
    </location>
    <ligand>
        <name>Zn(2+)</name>
        <dbReference type="ChEBI" id="CHEBI:29105"/>
    </ligand>
</feature>
<dbReference type="SUPFAM" id="SSF57716">
    <property type="entry name" value="Glucocorticoid receptor-like (DNA-binding domain)"/>
    <property type="match status" value="1"/>
</dbReference>
<dbReference type="InterPro" id="IPR012934">
    <property type="entry name" value="Znf_AD"/>
</dbReference>
<evidence type="ECO:0000256" key="5">
    <source>
        <dbReference type="ARBA" id="ARBA00022833"/>
    </source>
</evidence>
<feature type="binding site" evidence="8">
    <location>
        <position position="11"/>
    </location>
    <ligand>
        <name>Zn(2+)</name>
        <dbReference type="ChEBI" id="CHEBI:29105"/>
    </ligand>
</feature>
<dbReference type="PROSITE" id="PS51915">
    <property type="entry name" value="ZAD"/>
    <property type="match status" value="1"/>
</dbReference>
<keyword evidence="2 8" id="KW-0479">Metal-binding</keyword>
<organism evidence="11 12">
    <name type="scientific">Nicrophorus vespilloides</name>
    <name type="common">Boreal carrion beetle</name>
    <dbReference type="NCBI Taxonomy" id="110193"/>
    <lineage>
        <taxon>Eukaryota</taxon>
        <taxon>Metazoa</taxon>
        <taxon>Ecdysozoa</taxon>
        <taxon>Arthropoda</taxon>
        <taxon>Hexapoda</taxon>
        <taxon>Insecta</taxon>
        <taxon>Pterygota</taxon>
        <taxon>Neoptera</taxon>
        <taxon>Endopterygota</taxon>
        <taxon>Coleoptera</taxon>
        <taxon>Polyphaga</taxon>
        <taxon>Staphyliniformia</taxon>
        <taxon>Silphidae</taxon>
        <taxon>Nicrophorinae</taxon>
        <taxon>Nicrophorus</taxon>
    </lineage>
</organism>
<evidence type="ECO:0000256" key="2">
    <source>
        <dbReference type="ARBA" id="ARBA00022723"/>
    </source>
</evidence>
<feature type="domain" description="C2H2-type" evidence="9">
    <location>
        <begin position="257"/>
        <end position="286"/>
    </location>
</feature>
<evidence type="ECO:0000256" key="4">
    <source>
        <dbReference type="ARBA" id="ARBA00022771"/>
    </source>
</evidence>
<keyword evidence="4 7" id="KW-0863">Zinc-finger</keyword>
<dbReference type="Pfam" id="PF07776">
    <property type="entry name" value="zf-AD"/>
    <property type="match status" value="1"/>
</dbReference>
<evidence type="ECO:0000259" key="10">
    <source>
        <dbReference type="PROSITE" id="PS51915"/>
    </source>
</evidence>
<feature type="domain" description="C2H2-type" evidence="9">
    <location>
        <begin position="203"/>
        <end position="230"/>
    </location>
</feature>
<keyword evidence="11" id="KW-1185">Reference proteome</keyword>
<dbReference type="SUPFAM" id="SSF57667">
    <property type="entry name" value="beta-beta-alpha zinc fingers"/>
    <property type="match status" value="3"/>
</dbReference>
<dbReference type="PROSITE" id="PS50157">
    <property type="entry name" value="ZINC_FINGER_C2H2_2"/>
    <property type="match status" value="6"/>
</dbReference>
<dbReference type="SMART" id="SM00355">
    <property type="entry name" value="ZnF_C2H2"/>
    <property type="match status" value="7"/>
</dbReference>
<dbReference type="InterPro" id="IPR036236">
    <property type="entry name" value="Znf_C2H2_sf"/>
</dbReference>
<protein>
    <submittedName>
        <fullName evidence="12">Gastrula zinc finger protein XlCGF8.2DB-like</fullName>
    </submittedName>
</protein>
<reference evidence="12" key="1">
    <citation type="submission" date="2025-08" db="UniProtKB">
        <authorList>
            <consortium name="RefSeq"/>
        </authorList>
    </citation>
    <scope>IDENTIFICATION</scope>
    <source>
        <tissue evidence="12">Whole Larva</tissue>
    </source>
</reference>
<dbReference type="RefSeq" id="XP_017779906.1">
    <property type="nucleotide sequence ID" value="XM_017924417.1"/>
</dbReference>
<evidence type="ECO:0000256" key="3">
    <source>
        <dbReference type="ARBA" id="ARBA00022737"/>
    </source>
</evidence>
<dbReference type="PROSITE" id="PS00028">
    <property type="entry name" value="ZINC_FINGER_C2H2_1"/>
    <property type="match status" value="6"/>
</dbReference>
<dbReference type="PANTHER" id="PTHR16515:SF66">
    <property type="entry name" value="C2H2-TYPE DOMAIN-CONTAINING PROTEIN"/>
    <property type="match status" value="1"/>
</dbReference>
<keyword evidence="3" id="KW-0677">Repeat</keyword>
<dbReference type="Proteomes" id="UP000695000">
    <property type="component" value="Unplaced"/>
</dbReference>
<evidence type="ECO:0000313" key="12">
    <source>
        <dbReference type="RefSeq" id="XP_017779906.1"/>
    </source>
</evidence>
<feature type="domain" description="C2H2-type" evidence="9">
    <location>
        <begin position="314"/>
        <end position="337"/>
    </location>
</feature>
<evidence type="ECO:0000259" key="9">
    <source>
        <dbReference type="PROSITE" id="PS50157"/>
    </source>
</evidence>
<feature type="binding site" evidence="8">
    <location>
        <position position="52"/>
    </location>
    <ligand>
        <name>Zn(2+)</name>
        <dbReference type="ChEBI" id="CHEBI:29105"/>
    </ligand>
</feature>
<feature type="domain" description="C2H2-type" evidence="9">
    <location>
        <begin position="287"/>
        <end position="310"/>
    </location>
</feature>
<name>A0ABM1MZA6_NICVS</name>
<comment type="subcellular location">
    <subcellularLocation>
        <location evidence="1">Nucleus</location>
    </subcellularLocation>
</comment>
<feature type="domain" description="C2H2-type" evidence="9">
    <location>
        <begin position="175"/>
        <end position="202"/>
    </location>
</feature>
<keyword evidence="6" id="KW-0539">Nucleus</keyword>
<feature type="binding site" evidence="8">
    <location>
        <position position="55"/>
    </location>
    <ligand>
        <name>Zn(2+)</name>
        <dbReference type="ChEBI" id="CHEBI:29105"/>
    </ligand>
</feature>
<evidence type="ECO:0000313" key="11">
    <source>
        <dbReference type="Proteomes" id="UP000695000"/>
    </source>
</evidence>
<evidence type="ECO:0000256" key="1">
    <source>
        <dbReference type="ARBA" id="ARBA00004123"/>
    </source>
</evidence>
<dbReference type="Gene3D" id="3.30.160.60">
    <property type="entry name" value="Classic Zinc Finger"/>
    <property type="match status" value="6"/>
</dbReference>
<dbReference type="InterPro" id="IPR050331">
    <property type="entry name" value="Zinc_finger"/>
</dbReference>
<sequence>MFWTPRLCRICGSVAPVTYPIFSSASKDVEIKFRKCFSIGLYIDDFKPKEICDECLSKLNSFSDFLDLCIESNNRFETILYETTKSETVQEEQWQTEMQVKLFPPDDGVIMKTDEMGKEVVVVEKNIYDLENYNNPNTVLRHSSEFYKNDEINLEEFQLYSQKKKNNWEGKAKPFVCSKCDKGFMRKLSLKAHMSSHTNIKPFRCEICNKAFPLRCNLTAHKKVHTDSFQCKSCLKTFAAPSKLERHMRIHTNDRPFKCEVVGCGRTFTDKRNLVGHRVTHSDDRSFMCDDCGKGYKTKSQLNDHKKAHTDISFPCDFCDKVFKWKANYLLHLKKHTDYPCAVCQARFKNHKLYLAHRKQCIFETD</sequence>
<dbReference type="Pfam" id="PF00096">
    <property type="entry name" value="zf-C2H2"/>
    <property type="match status" value="6"/>
</dbReference>
<keyword evidence="5 8" id="KW-0862">Zinc</keyword>
<evidence type="ECO:0000256" key="6">
    <source>
        <dbReference type="ARBA" id="ARBA00023242"/>
    </source>
</evidence>
<proteinExistence type="predicted"/>
<feature type="domain" description="C2H2-type" evidence="9">
    <location>
        <begin position="229"/>
        <end position="256"/>
    </location>
</feature>
<dbReference type="Gene3D" id="3.40.1800.20">
    <property type="match status" value="1"/>
</dbReference>
<dbReference type="GeneID" id="108565097"/>
<evidence type="ECO:0000256" key="8">
    <source>
        <dbReference type="PROSITE-ProRule" id="PRU01263"/>
    </source>
</evidence>
<dbReference type="PANTHER" id="PTHR16515">
    <property type="entry name" value="PR DOMAIN ZINC FINGER PROTEIN"/>
    <property type="match status" value="1"/>
</dbReference>
<feature type="domain" description="ZAD" evidence="10">
    <location>
        <begin position="6"/>
        <end position="79"/>
    </location>
</feature>
<dbReference type="SMART" id="SM00868">
    <property type="entry name" value="zf-AD"/>
    <property type="match status" value="1"/>
</dbReference>
<dbReference type="InterPro" id="IPR013087">
    <property type="entry name" value="Znf_C2H2_type"/>
</dbReference>
<accession>A0ABM1MZA6</accession>